<feature type="region of interest" description="Disordered" evidence="1">
    <location>
        <begin position="102"/>
        <end position="136"/>
    </location>
</feature>
<keyword evidence="3" id="KW-1185">Reference proteome</keyword>
<organism evidence="2 3">
    <name type="scientific">Riccia fluitans</name>
    <dbReference type="NCBI Taxonomy" id="41844"/>
    <lineage>
        <taxon>Eukaryota</taxon>
        <taxon>Viridiplantae</taxon>
        <taxon>Streptophyta</taxon>
        <taxon>Embryophyta</taxon>
        <taxon>Marchantiophyta</taxon>
        <taxon>Marchantiopsida</taxon>
        <taxon>Marchantiidae</taxon>
        <taxon>Marchantiales</taxon>
        <taxon>Ricciaceae</taxon>
        <taxon>Riccia</taxon>
    </lineage>
</organism>
<dbReference type="EMBL" id="JBHFFA010000003">
    <property type="protein sequence ID" value="KAL2633728.1"/>
    <property type="molecule type" value="Genomic_DNA"/>
</dbReference>
<name>A0ABD1YT45_9MARC</name>
<feature type="compositionally biased region" description="Basic and acidic residues" evidence="1">
    <location>
        <begin position="114"/>
        <end position="127"/>
    </location>
</feature>
<evidence type="ECO:0000256" key="1">
    <source>
        <dbReference type="SAM" id="MobiDB-lite"/>
    </source>
</evidence>
<proteinExistence type="predicted"/>
<reference evidence="2 3" key="1">
    <citation type="submission" date="2024-09" db="EMBL/GenBank/DDBJ databases">
        <title>Chromosome-scale assembly of Riccia fluitans.</title>
        <authorList>
            <person name="Paukszto L."/>
            <person name="Sawicki J."/>
            <person name="Karawczyk K."/>
            <person name="Piernik-Szablinska J."/>
            <person name="Szczecinska M."/>
            <person name="Mazdziarz M."/>
        </authorList>
    </citation>
    <scope>NUCLEOTIDE SEQUENCE [LARGE SCALE GENOMIC DNA]</scope>
    <source>
        <strain evidence="2">Rf_01</strain>
        <tissue evidence="2">Aerial parts of the thallus</tissue>
    </source>
</reference>
<evidence type="ECO:0000313" key="2">
    <source>
        <dbReference type="EMBL" id="KAL2633728.1"/>
    </source>
</evidence>
<accession>A0ABD1YT45</accession>
<evidence type="ECO:0000313" key="3">
    <source>
        <dbReference type="Proteomes" id="UP001605036"/>
    </source>
</evidence>
<gene>
    <name evidence="2" type="ORF">R1flu_005207</name>
</gene>
<dbReference type="AlphaFoldDB" id="A0ABD1YT45"/>
<protein>
    <submittedName>
        <fullName evidence="2">Uncharacterized protein</fullName>
    </submittedName>
</protein>
<comment type="caution">
    <text evidence="2">The sequence shown here is derived from an EMBL/GenBank/DDBJ whole genome shotgun (WGS) entry which is preliminary data.</text>
</comment>
<sequence>MPWPRQLDPSICESQDLAPSRQTSWQNLVPVLDANQITIKGKNVNDSMLSLVDEDGQFADRRRLNISRELRSKTCCLEEHPPTCLEHEVHQTARPDIRRVPESAVGCSPQEEVNLQKRQIDRDELDMTWRASHKPP</sequence>
<dbReference type="Proteomes" id="UP001605036">
    <property type="component" value="Unassembled WGS sequence"/>
</dbReference>